<evidence type="ECO:0000313" key="1">
    <source>
        <dbReference type="EMBL" id="NYY94020.1"/>
    </source>
</evidence>
<evidence type="ECO:0000313" key="2">
    <source>
        <dbReference type="EMBL" id="UGX90087.1"/>
    </source>
</evidence>
<evidence type="ECO:0000313" key="3">
    <source>
        <dbReference type="Proteomes" id="UP000564836"/>
    </source>
</evidence>
<accession>A0A7Z0QIG0</accession>
<dbReference type="RefSeq" id="WP_166352466.1">
    <property type="nucleotide sequence ID" value="NZ_CP088280.1"/>
</dbReference>
<dbReference type="EMBL" id="CP088280">
    <property type="protein sequence ID" value="UGX90087.1"/>
    <property type="molecule type" value="Genomic_DNA"/>
</dbReference>
<reference evidence="2 3" key="1">
    <citation type="journal article" date="2017" name="Syst. Appl. Microbiol.">
        <title>Soybeans inoculated with root zone soils of Canadian native legumes harbour diverse and novel Bradyrhizobium spp. that possess agricultural potential.</title>
        <authorList>
            <person name="Bromfield E.S.P."/>
            <person name="Cloutier S."/>
            <person name="Tambong J.T."/>
            <person name="Tran Thi T.V."/>
        </authorList>
    </citation>
    <scope>NUCLEOTIDE SEQUENCE [LARGE SCALE GENOMIC DNA]</scope>
    <source>
        <strain evidence="2 3">323S2</strain>
    </source>
</reference>
<reference evidence="1" key="2">
    <citation type="submission" date="2020-06" db="EMBL/GenBank/DDBJ databases">
        <title>Whole Genome Sequence of Bradyrhizobium sp. Strain 323S2.</title>
        <authorList>
            <person name="Bromfield E.S.P."/>
        </authorList>
    </citation>
    <scope>NUCLEOTIDE SEQUENCE [LARGE SCALE GENOMIC DNA]</scope>
    <source>
        <strain evidence="1">323S2</strain>
    </source>
</reference>
<dbReference type="Proteomes" id="UP000564836">
    <property type="component" value="Chromosome"/>
</dbReference>
<dbReference type="AlphaFoldDB" id="A0A7Z0QIG0"/>
<protein>
    <submittedName>
        <fullName evidence="1">Uncharacterized protein</fullName>
    </submittedName>
</protein>
<organism evidence="1">
    <name type="scientific">Bradyrhizobium barranii subsp. barranii</name>
    <dbReference type="NCBI Taxonomy" id="2823807"/>
    <lineage>
        <taxon>Bacteria</taxon>
        <taxon>Pseudomonadati</taxon>
        <taxon>Pseudomonadota</taxon>
        <taxon>Alphaproteobacteria</taxon>
        <taxon>Hyphomicrobiales</taxon>
        <taxon>Nitrobacteraceae</taxon>
        <taxon>Bradyrhizobium</taxon>
        <taxon>Bradyrhizobium barranii</taxon>
    </lineage>
</organism>
<sequence>MSTRLSLLCVHGVGHAEIDAEFRKSWSEAIIRAVQSVDQSLNPAIDFLSYDDLFDKSPPNLVTYGIALAKLLASATVHGIGDLLAGTRSLDDVPTLIRWTAGRSPSGRWMSSCRPRCAAQSSTS</sequence>
<name>A0A7Z0QIG0_9BRAD</name>
<dbReference type="EMBL" id="JACBFH010000001">
    <property type="protein sequence ID" value="NYY94020.1"/>
    <property type="molecule type" value="Genomic_DNA"/>
</dbReference>
<gene>
    <name evidence="2" type="ORF">G6321_00030045</name>
    <name evidence="1" type="ORF">G6321_38220</name>
</gene>
<reference evidence="2 3" key="3">
    <citation type="journal article" date="2022" name="Int. J. Syst. Evol. Microbiol.">
        <title>Strains of Bradyrhizobium barranii sp. nov. associated with legumes native to Canada are symbionts of soybeans and belong to different subspecies (subsp. barranii subsp. nov. and subsp. apii subsp. nov.) and symbiovars (sv. glycinearum and sv. septentrionale).</title>
        <authorList>
            <person name="Bromfield E.S.P."/>
            <person name="Cloutier S."/>
            <person name="Wasai-Hara S."/>
            <person name="Minamisawa K."/>
        </authorList>
    </citation>
    <scope>NUCLEOTIDE SEQUENCE [LARGE SCALE GENOMIC DNA]</scope>
    <source>
        <strain evidence="2 3">323S2</strain>
    </source>
</reference>
<proteinExistence type="predicted"/>